<dbReference type="EMBL" id="QTZN02000044">
    <property type="protein sequence ID" value="MVB08473.1"/>
    <property type="molecule type" value="Genomic_DNA"/>
</dbReference>
<sequence length="191" mass="21767">MRREPHRDEGPIEWRFFAVNTHGFVNWKQPFVWFCIRQLKLNVMRKKVLKKYNKLIAVLLSIMGIGGTISFTGCDGGGNGAVEYGTPHATFKIYGTVTSESKVAIPNIKVKMQYDSTYTDEKGEYAIQVVEFPQDQNFTVQYEDIDGSDNGSYLLKDSIVEFKDPQFENSTGSWDLGETKKEVNIELSEDK</sequence>
<gene>
    <name evidence="3" type="ORF">DWB62_015720</name>
    <name evidence="2" type="ORF">GNY23_15720</name>
</gene>
<accession>A0A7M4D9D9</accession>
<evidence type="ECO:0000313" key="2">
    <source>
        <dbReference type="EMBL" id="MUP39268.1"/>
    </source>
</evidence>
<proteinExistence type="predicted"/>
<evidence type="ECO:0000313" key="3">
    <source>
        <dbReference type="EMBL" id="MVB08473.1"/>
    </source>
</evidence>
<evidence type="ECO:0000313" key="5">
    <source>
        <dbReference type="Proteomes" id="UP000462449"/>
    </source>
</evidence>
<evidence type="ECO:0000313" key="4">
    <source>
        <dbReference type="Proteomes" id="UP000285951"/>
    </source>
</evidence>
<dbReference type="NCBIfam" id="TIGR04134">
    <property type="entry name" value="lipo_with_rSAM"/>
    <property type="match status" value="1"/>
</dbReference>
<reference evidence="3 4" key="1">
    <citation type="submission" date="2019-11" db="EMBL/GenBank/DDBJ databases">
        <title>Draft genome sequence of Labilibaculum sp. strain SYP isolated from Black Sea.</title>
        <authorList>
            <person name="Yadav S."/>
            <person name="Villanueva L."/>
        </authorList>
    </citation>
    <scope>NUCLEOTIDE SEQUENCE [LARGE SCALE GENOMIC DNA]</scope>
    <source>
        <strain evidence="3 4">44</strain>
    </source>
</reference>
<dbReference type="Proteomes" id="UP000285951">
    <property type="component" value="Unassembled WGS sequence"/>
</dbReference>
<keyword evidence="1" id="KW-1133">Transmembrane helix</keyword>
<keyword evidence="1" id="KW-0472">Membrane</keyword>
<dbReference type="InterPro" id="IPR026403">
    <property type="entry name" value="Lipo_with_rSAM"/>
</dbReference>
<reference evidence="2 5" key="2">
    <citation type="submission" date="2019-12" db="EMBL/GenBank/DDBJ databases">
        <title>Draft genome sequence of Labilibaculum sp. strain 44 isolated from deep waters of Black Sea.</title>
        <authorList>
            <person name="Yadav S."/>
            <person name="Villanueva L."/>
        </authorList>
    </citation>
    <scope>NUCLEOTIDE SEQUENCE [LARGE SCALE GENOMIC DNA]</scope>
    <source>
        <strain evidence="2 5">44</strain>
    </source>
</reference>
<organism evidence="2 5">
    <name type="scientific">Labilibaculum euxinus</name>
    <dbReference type="NCBI Taxonomy" id="2686357"/>
    <lineage>
        <taxon>Bacteria</taxon>
        <taxon>Pseudomonadati</taxon>
        <taxon>Bacteroidota</taxon>
        <taxon>Bacteroidia</taxon>
        <taxon>Marinilabiliales</taxon>
        <taxon>Marinifilaceae</taxon>
        <taxon>Labilibaculum</taxon>
    </lineage>
</organism>
<feature type="transmembrane region" description="Helical" evidence="1">
    <location>
        <begin position="55"/>
        <end position="73"/>
    </location>
</feature>
<name>A0A7M4D9D9_9BACT</name>
<dbReference type="Proteomes" id="UP000462449">
    <property type="component" value="Unassembled WGS sequence"/>
</dbReference>
<keyword evidence="4" id="KW-1185">Reference proteome</keyword>
<dbReference type="AlphaFoldDB" id="A0A7M4D9D9"/>
<protein>
    <submittedName>
        <fullName evidence="2">Uncharacterized protein</fullName>
    </submittedName>
</protein>
<evidence type="ECO:0000256" key="1">
    <source>
        <dbReference type="SAM" id="Phobius"/>
    </source>
</evidence>
<dbReference type="EMBL" id="WOTW01000044">
    <property type="protein sequence ID" value="MUP39268.1"/>
    <property type="molecule type" value="Genomic_DNA"/>
</dbReference>
<dbReference type="OrthoDB" id="1095310at2"/>
<keyword evidence="1" id="KW-0812">Transmembrane</keyword>
<comment type="caution">
    <text evidence="2">The sequence shown here is derived from an EMBL/GenBank/DDBJ whole genome shotgun (WGS) entry which is preliminary data.</text>
</comment>